<dbReference type="RefSeq" id="WP_099873828.1">
    <property type="nucleotide sequence ID" value="NZ_CP024608.1"/>
</dbReference>
<evidence type="ECO:0008006" key="3">
    <source>
        <dbReference type="Google" id="ProtNLM"/>
    </source>
</evidence>
<dbReference type="Gene3D" id="3.40.50.1000">
    <property type="entry name" value="HAD superfamily/HAD-like"/>
    <property type="match status" value="1"/>
</dbReference>
<reference evidence="1" key="1">
    <citation type="submission" date="2017-10" db="EMBL/GenBank/DDBJ databases">
        <title>Massilia psychrophilum sp. nov., a novel purple-pigmented bacterium isolated from Tianshan glacier, Xinjiang Municipality, China.</title>
        <authorList>
            <person name="Wang H."/>
        </authorList>
    </citation>
    <scope>NUCLEOTIDE SEQUENCE [LARGE SCALE GENOMIC DNA]</scope>
    <source>
        <strain evidence="1">B2</strain>
    </source>
</reference>
<evidence type="ECO:0000313" key="1">
    <source>
        <dbReference type="EMBL" id="ATQ73812.1"/>
    </source>
</evidence>
<gene>
    <name evidence="1" type="ORF">CR152_04265</name>
</gene>
<evidence type="ECO:0000313" key="2">
    <source>
        <dbReference type="Proteomes" id="UP000229897"/>
    </source>
</evidence>
<keyword evidence="2" id="KW-1185">Reference proteome</keyword>
<dbReference type="InterPro" id="IPR036412">
    <property type="entry name" value="HAD-like_sf"/>
</dbReference>
<dbReference type="InterPro" id="IPR024197">
    <property type="entry name" value="TPP-like"/>
</dbReference>
<accession>A0A2D2DFP8</accession>
<protein>
    <recommendedName>
        <fullName evidence="3">Sucrose phosphatase-like domain-containing protein</fullName>
    </recommendedName>
</protein>
<dbReference type="AlphaFoldDB" id="A0A2D2DFP8"/>
<dbReference type="PIRSF" id="PIRSF030802">
    <property type="entry name" value="UCP030802"/>
    <property type="match status" value="1"/>
</dbReference>
<proteinExistence type="predicted"/>
<dbReference type="Proteomes" id="UP000229897">
    <property type="component" value="Chromosome"/>
</dbReference>
<sequence>MLKKFHKFLFADLDDTLFQSLEKCEGRGLPIEAAAFLKDGSPISYTTPGQRAFLAFAQDGMTMIPTTARNLNAFQRVGIDFHSYAVLDYGGIILLPDGSVDQEWLEHMRGAMQAALPGLLALAGLIDAWAERTGFGNRARLIEDFDTPFYLVVKDPQKIAANLEPIEREVVQPWIDDGARDYFIHRNGNNLAILPKALNKSHAVAHVSARLRAEHGDILTFGMGDSKSDARFMAACDYAIVPSRTQLAGLTLETL</sequence>
<dbReference type="OrthoDB" id="8746852at2"/>
<name>A0A2D2DFP8_9BURK</name>
<organism evidence="1 2">
    <name type="scientific">Massilia violaceinigra</name>
    <dbReference type="NCBI Taxonomy" id="2045208"/>
    <lineage>
        <taxon>Bacteria</taxon>
        <taxon>Pseudomonadati</taxon>
        <taxon>Pseudomonadota</taxon>
        <taxon>Betaproteobacteria</taxon>
        <taxon>Burkholderiales</taxon>
        <taxon>Oxalobacteraceae</taxon>
        <taxon>Telluria group</taxon>
        <taxon>Massilia</taxon>
    </lineage>
</organism>
<dbReference type="InterPro" id="IPR023214">
    <property type="entry name" value="HAD_sf"/>
</dbReference>
<dbReference type="SUPFAM" id="SSF56784">
    <property type="entry name" value="HAD-like"/>
    <property type="match status" value="1"/>
</dbReference>
<dbReference type="KEGG" id="mass:CR152_04265"/>
<dbReference type="EMBL" id="CP024608">
    <property type="protein sequence ID" value="ATQ73812.1"/>
    <property type="molecule type" value="Genomic_DNA"/>
</dbReference>